<name>A0ABU1WEJ1_9GAMM</name>
<dbReference type="EMBL" id="JAVDVY010000003">
    <property type="protein sequence ID" value="MDR7136019.1"/>
    <property type="molecule type" value="Genomic_DNA"/>
</dbReference>
<proteinExistence type="predicted"/>
<dbReference type="RefSeq" id="WP_310064155.1">
    <property type="nucleotide sequence ID" value="NZ_JAVDVY010000003.1"/>
</dbReference>
<accession>A0ABU1WEJ1</accession>
<comment type="caution">
    <text evidence="1">The sequence shown here is derived from an EMBL/GenBank/DDBJ whole genome shotgun (WGS) entry which is preliminary data.</text>
</comment>
<keyword evidence="2" id="KW-1185">Reference proteome</keyword>
<protein>
    <recommendedName>
        <fullName evidence="3">STAS/SEC14 domain-containing protein</fullName>
    </recommendedName>
</protein>
<dbReference type="Proteomes" id="UP001251524">
    <property type="component" value="Unassembled WGS sequence"/>
</dbReference>
<evidence type="ECO:0000313" key="1">
    <source>
        <dbReference type="EMBL" id="MDR7136019.1"/>
    </source>
</evidence>
<sequence length="124" mass="13755">MDESTTLEKMDGFAVWRPVGTLNFPEAVQLVARTIAQARDEGIGKLLIVGTHVSGFDPPSVAERHQMVREWADVAEGRVIMAIVMPAAFIDPERFGVIAARNFGFSMNVFESESEAISWLKQPY</sequence>
<reference evidence="1 2" key="1">
    <citation type="submission" date="2023-07" db="EMBL/GenBank/DDBJ databases">
        <title>Sorghum-associated microbial communities from plants grown in Nebraska, USA.</title>
        <authorList>
            <person name="Schachtman D."/>
        </authorList>
    </citation>
    <scope>NUCLEOTIDE SEQUENCE [LARGE SCALE GENOMIC DNA]</scope>
    <source>
        <strain evidence="1 2">BE198</strain>
    </source>
</reference>
<evidence type="ECO:0008006" key="3">
    <source>
        <dbReference type="Google" id="ProtNLM"/>
    </source>
</evidence>
<evidence type="ECO:0000313" key="2">
    <source>
        <dbReference type="Proteomes" id="UP001251524"/>
    </source>
</evidence>
<organism evidence="1 2">
    <name type="scientific">Lysobacter niastensis</name>
    <dbReference type="NCBI Taxonomy" id="380629"/>
    <lineage>
        <taxon>Bacteria</taxon>
        <taxon>Pseudomonadati</taxon>
        <taxon>Pseudomonadota</taxon>
        <taxon>Gammaproteobacteria</taxon>
        <taxon>Lysobacterales</taxon>
        <taxon>Lysobacteraceae</taxon>
        <taxon>Lysobacter</taxon>
    </lineage>
</organism>
<gene>
    <name evidence="1" type="ORF">J2X06_003237</name>
</gene>